<feature type="transmembrane region" description="Helical" evidence="9">
    <location>
        <begin position="99"/>
        <end position="117"/>
    </location>
</feature>
<evidence type="ECO:0000256" key="3">
    <source>
        <dbReference type="ARBA" id="ARBA00022553"/>
    </source>
</evidence>
<dbReference type="EC" id="2.7.13.3" evidence="2"/>
<dbReference type="PANTHER" id="PTHR24421:SF10">
    <property type="entry name" value="NITRATE_NITRITE SENSOR PROTEIN NARQ"/>
    <property type="match status" value="1"/>
</dbReference>
<evidence type="ECO:0000256" key="5">
    <source>
        <dbReference type="ARBA" id="ARBA00022741"/>
    </source>
</evidence>
<keyword evidence="7" id="KW-0067">ATP-binding</keyword>
<evidence type="ECO:0000256" key="2">
    <source>
        <dbReference type="ARBA" id="ARBA00012438"/>
    </source>
</evidence>
<evidence type="ECO:0000256" key="6">
    <source>
        <dbReference type="ARBA" id="ARBA00022777"/>
    </source>
</evidence>
<keyword evidence="9" id="KW-1133">Transmembrane helix</keyword>
<keyword evidence="8" id="KW-0902">Two-component regulatory system</keyword>
<keyword evidence="4" id="KW-0808">Transferase</keyword>
<dbReference type="InterPro" id="IPR036890">
    <property type="entry name" value="HATPase_C_sf"/>
</dbReference>
<gene>
    <name evidence="11" type="ORF">Aco03nite_098690</name>
</gene>
<feature type="transmembrane region" description="Helical" evidence="9">
    <location>
        <begin position="48"/>
        <end position="69"/>
    </location>
</feature>
<evidence type="ECO:0000256" key="4">
    <source>
        <dbReference type="ARBA" id="ARBA00022679"/>
    </source>
</evidence>
<dbReference type="PANTHER" id="PTHR24421">
    <property type="entry name" value="NITRATE/NITRITE SENSOR PROTEIN NARX-RELATED"/>
    <property type="match status" value="1"/>
</dbReference>
<sequence>MRYFVGSRIGIAACALVIFAVAAFSAITNPDGVSPTLLAVMAVQALALALRPSAAVSVWILCLAGYAVVGVAGEWAGGAAAMCQVALLNLALKRGGRPLAVAAVITFAVVFAVVVSYEPLGMLPGIGFTMIAWTLGAAGLGVAVRARRDQVAAAEDRARWALETREAEAQHRVTEERLRIARDLHDVLGHHVAVIRLHTGLARRTVRSDPDQAETALREAESAGKAVLRELAGMLQVLREPGQRDAAVPVPKLADIDLLVATLRSGGMAVTVDRDGDPALVPDVVGMTAFRLVQELLTNARRHGDGPVTLTVRATADELTVRSVNPVAAGHTTGTSGYGLIGMRERVRATGGRLEITAGEHLFDVTAVLPLHPEGPTHP</sequence>
<evidence type="ECO:0000313" key="11">
    <source>
        <dbReference type="EMBL" id="GID61465.1"/>
    </source>
</evidence>
<evidence type="ECO:0000313" key="12">
    <source>
        <dbReference type="Proteomes" id="UP000612282"/>
    </source>
</evidence>
<comment type="caution">
    <text evidence="11">The sequence shown here is derived from an EMBL/GenBank/DDBJ whole genome shotgun (WGS) entry which is preliminary data.</text>
</comment>
<dbReference type="InterPro" id="IPR050482">
    <property type="entry name" value="Sensor_HK_TwoCompSys"/>
</dbReference>
<reference evidence="11 12" key="1">
    <citation type="submission" date="2021-01" db="EMBL/GenBank/DDBJ databases">
        <title>Whole genome shotgun sequence of Actinoplanes couchii NBRC 106145.</title>
        <authorList>
            <person name="Komaki H."/>
            <person name="Tamura T."/>
        </authorList>
    </citation>
    <scope>NUCLEOTIDE SEQUENCE [LARGE SCALE GENOMIC DNA]</scope>
    <source>
        <strain evidence="11 12">NBRC 106145</strain>
    </source>
</reference>
<dbReference type="Proteomes" id="UP000612282">
    <property type="component" value="Unassembled WGS sequence"/>
</dbReference>
<protein>
    <recommendedName>
        <fullName evidence="2">histidine kinase</fullName>
        <ecNumber evidence="2">2.7.13.3</ecNumber>
    </recommendedName>
</protein>
<evidence type="ECO:0000256" key="7">
    <source>
        <dbReference type="ARBA" id="ARBA00022840"/>
    </source>
</evidence>
<dbReference type="EMBL" id="BOMG01000127">
    <property type="protein sequence ID" value="GID61465.1"/>
    <property type="molecule type" value="Genomic_DNA"/>
</dbReference>
<accession>A0ABQ3XSH8</accession>
<keyword evidence="5" id="KW-0547">Nucleotide-binding</keyword>
<keyword evidence="12" id="KW-1185">Reference proteome</keyword>
<keyword evidence="9" id="KW-0812">Transmembrane</keyword>
<dbReference type="InterPro" id="IPR011712">
    <property type="entry name" value="Sig_transdc_His_kin_sub3_dim/P"/>
</dbReference>
<feature type="transmembrane region" description="Helical" evidence="9">
    <location>
        <begin position="6"/>
        <end position="27"/>
    </location>
</feature>
<dbReference type="CDD" id="cd16917">
    <property type="entry name" value="HATPase_UhpB-NarQ-NarX-like"/>
    <property type="match status" value="1"/>
</dbReference>
<feature type="transmembrane region" description="Helical" evidence="9">
    <location>
        <begin position="123"/>
        <end position="144"/>
    </location>
</feature>
<dbReference type="RefSeq" id="WP_203809464.1">
    <property type="nucleotide sequence ID" value="NZ_BAAAQE010000036.1"/>
</dbReference>
<dbReference type="Pfam" id="PF07730">
    <property type="entry name" value="HisKA_3"/>
    <property type="match status" value="1"/>
</dbReference>
<keyword evidence="6" id="KW-0418">Kinase</keyword>
<organism evidence="11 12">
    <name type="scientific">Actinoplanes couchii</name>
    <dbReference type="NCBI Taxonomy" id="403638"/>
    <lineage>
        <taxon>Bacteria</taxon>
        <taxon>Bacillati</taxon>
        <taxon>Actinomycetota</taxon>
        <taxon>Actinomycetes</taxon>
        <taxon>Micromonosporales</taxon>
        <taxon>Micromonosporaceae</taxon>
        <taxon>Actinoplanes</taxon>
    </lineage>
</organism>
<evidence type="ECO:0000256" key="9">
    <source>
        <dbReference type="SAM" id="Phobius"/>
    </source>
</evidence>
<comment type="catalytic activity">
    <reaction evidence="1">
        <text>ATP + protein L-histidine = ADP + protein N-phospho-L-histidine.</text>
        <dbReference type="EC" id="2.7.13.3"/>
    </reaction>
</comment>
<evidence type="ECO:0000256" key="8">
    <source>
        <dbReference type="ARBA" id="ARBA00023012"/>
    </source>
</evidence>
<dbReference type="Gene3D" id="1.20.5.1930">
    <property type="match status" value="1"/>
</dbReference>
<dbReference type="SUPFAM" id="SSF55874">
    <property type="entry name" value="ATPase domain of HSP90 chaperone/DNA topoisomerase II/histidine kinase"/>
    <property type="match status" value="1"/>
</dbReference>
<proteinExistence type="predicted"/>
<evidence type="ECO:0000256" key="1">
    <source>
        <dbReference type="ARBA" id="ARBA00000085"/>
    </source>
</evidence>
<keyword evidence="9" id="KW-0472">Membrane</keyword>
<keyword evidence="3" id="KW-0597">Phosphoprotein</keyword>
<feature type="domain" description="Signal transduction histidine kinase subgroup 3 dimerisation and phosphoacceptor" evidence="10">
    <location>
        <begin position="176"/>
        <end position="241"/>
    </location>
</feature>
<name>A0ABQ3XSH8_9ACTN</name>
<evidence type="ECO:0000259" key="10">
    <source>
        <dbReference type="Pfam" id="PF07730"/>
    </source>
</evidence>
<dbReference type="Gene3D" id="3.30.565.10">
    <property type="entry name" value="Histidine kinase-like ATPase, C-terminal domain"/>
    <property type="match status" value="1"/>
</dbReference>